<proteinExistence type="predicted"/>
<evidence type="ECO:0000313" key="1">
    <source>
        <dbReference type="EMBL" id="OIQ70013.1"/>
    </source>
</evidence>
<comment type="caution">
    <text evidence="1">The sequence shown here is derived from an EMBL/GenBank/DDBJ whole genome shotgun (WGS) entry which is preliminary data.</text>
</comment>
<protein>
    <submittedName>
        <fullName evidence="1">Uncharacterized protein</fullName>
    </submittedName>
</protein>
<name>A0A1J5Q2B5_9ZZZZ</name>
<gene>
    <name evidence="1" type="ORF">GALL_483820</name>
</gene>
<organism evidence="1">
    <name type="scientific">mine drainage metagenome</name>
    <dbReference type="NCBI Taxonomy" id="410659"/>
    <lineage>
        <taxon>unclassified sequences</taxon>
        <taxon>metagenomes</taxon>
        <taxon>ecological metagenomes</taxon>
    </lineage>
</organism>
<dbReference type="AlphaFoldDB" id="A0A1J5Q2B5"/>
<sequence length="108" mass="12342">MQRRGRLVEGARDRLVGLRVVFGLELGFRSLPERARRIDLSRLAFLRNQFDRKLDIVGIGPDDALDFVSLQVFGRVRFQMEDDFRSPHGELLAILAGRRDFKTGSAGR</sequence>
<dbReference type="EMBL" id="MLJW01004414">
    <property type="protein sequence ID" value="OIQ70013.1"/>
    <property type="molecule type" value="Genomic_DNA"/>
</dbReference>
<accession>A0A1J5Q2B5</accession>
<reference evidence="1" key="1">
    <citation type="submission" date="2016-10" db="EMBL/GenBank/DDBJ databases">
        <title>Sequence of Gallionella enrichment culture.</title>
        <authorList>
            <person name="Poehlein A."/>
            <person name="Muehling M."/>
            <person name="Daniel R."/>
        </authorList>
    </citation>
    <scope>NUCLEOTIDE SEQUENCE</scope>
</reference>